<gene>
    <name evidence="1" type="ORF">A5893_16100</name>
</gene>
<comment type="caution">
    <text evidence="1">The sequence shown here is derived from an EMBL/GenBank/DDBJ whole genome shotgun (WGS) entry which is preliminary data.</text>
</comment>
<dbReference type="EMBL" id="LWHJ01000031">
    <property type="protein sequence ID" value="OAQ38310.1"/>
    <property type="molecule type" value="Genomic_DNA"/>
</dbReference>
<name>A0A179DC88_9SPHI</name>
<sequence>MDLQTRKIEFVKQFLTIENEVTISELEKVLHYDKDFDNNHFKPISIEELNKRIDQSEADIKNGDFYTSEELLAQYK</sequence>
<evidence type="ECO:0000313" key="1">
    <source>
        <dbReference type="EMBL" id="OAQ38310.1"/>
    </source>
</evidence>
<organism evidence="1 2">
    <name type="scientific">Pedobacter psychrophilus</name>
    <dbReference type="NCBI Taxonomy" id="1826909"/>
    <lineage>
        <taxon>Bacteria</taxon>
        <taxon>Pseudomonadati</taxon>
        <taxon>Bacteroidota</taxon>
        <taxon>Sphingobacteriia</taxon>
        <taxon>Sphingobacteriales</taxon>
        <taxon>Sphingobacteriaceae</taxon>
        <taxon>Pedobacter</taxon>
    </lineage>
</organism>
<reference evidence="1 2" key="2">
    <citation type="submission" date="2016-06" db="EMBL/GenBank/DDBJ databases">
        <title>Pedobacter psychrophilus sp. nov., isolated from Antarctic fragmentary rock.</title>
        <authorList>
            <person name="Svec P."/>
        </authorList>
    </citation>
    <scope>NUCLEOTIDE SEQUENCE [LARGE SCALE GENOMIC DNA]</scope>
    <source>
        <strain evidence="1 2">CCM 8644</strain>
    </source>
</reference>
<dbReference type="AlphaFoldDB" id="A0A179DC88"/>
<dbReference type="RefSeq" id="WP_068823704.1">
    <property type="nucleotide sequence ID" value="NZ_LWHJ01000031.1"/>
</dbReference>
<evidence type="ECO:0000313" key="2">
    <source>
        <dbReference type="Proteomes" id="UP000078459"/>
    </source>
</evidence>
<proteinExistence type="predicted"/>
<protein>
    <submittedName>
        <fullName evidence="1">Uncharacterized protein</fullName>
    </submittedName>
</protein>
<dbReference type="OrthoDB" id="773198at2"/>
<keyword evidence="2" id="KW-1185">Reference proteome</keyword>
<reference evidence="1 2" key="1">
    <citation type="submission" date="2016-04" db="EMBL/GenBank/DDBJ databases">
        <authorList>
            <person name="Evans L.H."/>
            <person name="Alamgir A."/>
            <person name="Owens N."/>
            <person name="Weber N.D."/>
            <person name="Virtaneva K."/>
            <person name="Barbian K."/>
            <person name="Babar A."/>
            <person name="Rosenke K."/>
        </authorList>
    </citation>
    <scope>NUCLEOTIDE SEQUENCE [LARGE SCALE GENOMIC DNA]</scope>
    <source>
        <strain evidence="1 2">CCM 8644</strain>
    </source>
</reference>
<accession>A0A179DC88</accession>
<dbReference type="STRING" id="1826909.A5893_16100"/>
<dbReference type="Proteomes" id="UP000078459">
    <property type="component" value="Unassembled WGS sequence"/>
</dbReference>